<dbReference type="AlphaFoldDB" id="K1GI89"/>
<feature type="non-terminal residue" evidence="1">
    <location>
        <position position="33"/>
    </location>
</feature>
<evidence type="ECO:0000313" key="2">
    <source>
        <dbReference type="Proteomes" id="UP000005809"/>
    </source>
</evidence>
<protein>
    <submittedName>
        <fullName evidence="1">Uncharacterized protein</fullName>
    </submittedName>
</protein>
<evidence type="ECO:0000313" key="1">
    <source>
        <dbReference type="EMBL" id="EKA93739.1"/>
    </source>
</evidence>
<sequence length="33" mass="4035">MSNIENFKELYNFEFEEIKAESFEEIEKKYLAA</sequence>
<dbReference type="EMBL" id="ACIF01000185">
    <property type="protein sequence ID" value="EKA93739.1"/>
    <property type="molecule type" value="Genomic_DNA"/>
</dbReference>
<comment type="caution">
    <text evidence="1">The sequence shown here is derived from an EMBL/GenBank/DDBJ whole genome shotgun (WGS) entry which is preliminary data.</text>
</comment>
<accession>K1GI89</accession>
<name>K1GI89_9FUSO</name>
<dbReference type="Proteomes" id="UP000005809">
    <property type="component" value="Unassembled WGS sequence"/>
</dbReference>
<proteinExistence type="predicted"/>
<organism evidence="1 2">
    <name type="scientific">Fusobacterium periodonticum D10</name>
    <dbReference type="NCBI Taxonomy" id="620833"/>
    <lineage>
        <taxon>Bacteria</taxon>
        <taxon>Fusobacteriati</taxon>
        <taxon>Fusobacteriota</taxon>
        <taxon>Fusobacteriia</taxon>
        <taxon>Fusobacteriales</taxon>
        <taxon>Fusobacteriaceae</taxon>
        <taxon>Fusobacterium</taxon>
    </lineage>
</organism>
<gene>
    <name evidence="1" type="ORF">FPOG_01518</name>
</gene>
<dbReference type="HOGENOM" id="CLU_3386202_0_0_0"/>
<reference evidence="1 2" key="1">
    <citation type="submission" date="2012-05" db="EMBL/GenBank/DDBJ databases">
        <title>The Genome Sequence of Fusobacterium periodontium Oral Taxon 201 Strain D10.</title>
        <authorList>
            <consortium name="The Broad Institute Genome Sequencing Platform"/>
            <consortium name="The Broad Institute Genome Sequencing Center for Infectious Disease"/>
            <person name="Earl A."/>
            <person name="Ward D."/>
            <person name="Feldgarden M."/>
            <person name="Gevers D."/>
            <person name="Strauss J."/>
            <person name="Sibley C."/>
            <person name="White A."/>
            <person name="Ambrose C.E."/>
            <person name="Allen-Vercoe E."/>
            <person name="Walker B."/>
            <person name="Young S.K."/>
            <person name="Zeng Q."/>
            <person name="Gargeya S."/>
            <person name="Fitzgerald M."/>
            <person name="Haas B."/>
            <person name="Abouelleil A."/>
            <person name="Alvarado L."/>
            <person name="Arachchi H.M."/>
            <person name="Berlin A.M."/>
            <person name="Chapman S.B."/>
            <person name="Goldberg J."/>
            <person name="Griggs A."/>
            <person name="Gujja S."/>
            <person name="Hansen M."/>
            <person name="Howarth C."/>
            <person name="Imamovic A."/>
            <person name="Larimer J."/>
            <person name="McCowan C."/>
            <person name="Montmayeur A."/>
            <person name="Murphy C."/>
            <person name="Neiman D."/>
            <person name="Pearson M."/>
            <person name="Priest M."/>
            <person name="Roberts A."/>
            <person name="Saif S."/>
            <person name="Shea T."/>
            <person name="Sisk P."/>
            <person name="Sykes S."/>
            <person name="Wortman J."/>
            <person name="Nusbaum C."/>
            <person name="Birren B."/>
        </authorList>
    </citation>
    <scope>NUCLEOTIDE SEQUENCE [LARGE SCALE GENOMIC DNA]</scope>
    <source>
        <strain evidence="1 2">D10</strain>
    </source>
</reference>